<dbReference type="EMBL" id="JAPOHD010000068">
    <property type="protein sequence ID" value="MCY1723363.1"/>
    <property type="molecule type" value="Genomic_DNA"/>
</dbReference>
<keyword evidence="3" id="KW-0808">Transferase</keyword>
<keyword evidence="1" id="KW-0472">Membrane</keyword>
<feature type="domain" description="Signal transduction histidine kinase internal region" evidence="2">
    <location>
        <begin position="162"/>
        <end position="239"/>
    </location>
</feature>
<dbReference type="GO" id="GO:0016020">
    <property type="term" value="C:membrane"/>
    <property type="evidence" value="ECO:0007669"/>
    <property type="project" value="InterPro"/>
</dbReference>
<protein>
    <submittedName>
        <fullName evidence="3">Histidine kinase</fullName>
    </submittedName>
</protein>
<reference evidence="3" key="1">
    <citation type="submission" date="2022-11" db="EMBL/GenBank/DDBJ databases">
        <title>Marilongibacter aestuarii gen. nov., sp. nov., isolated from tidal flat sediment.</title>
        <authorList>
            <person name="Jiayan W."/>
        </authorList>
    </citation>
    <scope>NUCLEOTIDE SEQUENCE</scope>
    <source>
        <strain evidence="3">Z1-6</strain>
    </source>
</reference>
<gene>
    <name evidence="3" type="ORF">OU798_23635</name>
</gene>
<keyword evidence="1" id="KW-1133">Transmembrane helix</keyword>
<evidence type="ECO:0000313" key="4">
    <source>
        <dbReference type="Proteomes" id="UP001145087"/>
    </source>
</evidence>
<dbReference type="Proteomes" id="UP001145087">
    <property type="component" value="Unassembled WGS sequence"/>
</dbReference>
<keyword evidence="4" id="KW-1185">Reference proteome</keyword>
<evidence type="ECO:0000259" key="2">
    <source>
        <dbReference type="Pfam" id="PF06580"/>
    </source>
</evidence>
<organism evidence="3 4">
    <name type="scientific">Draconibacterium aestuarii</name>
    <dbReference type="NCBI Taxonomy" id="2998507"/>
    <lineage>
        <taxon>Bacteria</taxon>
        <taxon>Pseudomonadati</taxon>
        <taxon>Bacteroidota</taxon>
        <taxon>Bacteroidia</taxon>
        <taxon>Marinilabiliales</taxon>
        <taxon>Prolixibacteraceae</taxon>
        <taxon>Draconibacterium</taxon>
    </lineage>
</organism>
<feature type="transmembrane region" description="Helical" evidence="1">
    <location>
        <begin position="44"/>
        <end position="66"/>
    </location>
</feature>
<evidence type="ECO:0000256" key="1">
    <source>
        <dbReference type="SAM" id="Phobius"/>
    </source>
</evidence>
<proteinExistence type="predicted"/>
<keyword evidence="3" id="KW-0418">Kinase</keyword>
<dbReference type="RefSeq" id="WP_343335686.1">
    <property type="nucleotide sequence ID" value="NZ_JAPOHD010000068.1"/>
</dbReference>
<feature type="transmembrane region" description="Helical" evidence="1">
    <location>
        <begin position="12"/>
        <end position="32"/>
    </location>
</feature>
<dbReference type="PANTHER" id="PTHR34220:SF7">
    <property type="entry name" value="SENSOR HISTIDINE KINASE YPDA"/>
    <property type="match status" value="1"/>
</dbReference>
<feature type="transmembrane region" description="Helical" evidence="1">
    <location>
        <begin position="121"/>
        <end position="145"/>
    </location>
</feature>
<dbReference type="InterPro" id="IPR050640">
    <property type="entry name" value="Bact_2-comp_sensor_kinase"/>
</dbReference>
<dbReference type="GO" id="GO:0000155">
    <property type="term" value="F:phosphorelay sensor kinase activity"/>
    <property type="evidence" value="ECO:0007669"/>
    <property type="project" value="InterPro"/>
</dbReference>
<dbReference type="InterPro" id="IPR010559">
    <property type="entry name" value="Sig_transdc_His_kin_internal"/>
</dbReference>
<evidence type="ECO:0000313" key="3">
    <source>
        <dbReference type="EMBL" id="MCY1723363.1"/>
    </source>
</evidence>
<sequence>MNLGKLHIDKKEMILHTIFWMAWVISFTFIQSLNEGIDACLVWLMYYIITLPIFITHTYLIAYWLLPKTFFTGRYILFGSAIILLLFIFSVLELLVSNYLVFGIFDKNRMFGPGYLNFQNILISGIGNHYIILVFIAIKAGGSWYRTEHQKEKLLRSKVETELEIFRYQLQPKVVYTLIDELEVVSTQQPDNAPEMIIKISNFLNGFLFESKEELIPLQLEVKLIKEFLEIHKHALGEKIISNFIVSGNLKPFVVPPLLLLPLINNAIKMMYECNKTFESTVIIKAEKKYLLFSFSLWSDYEFRLPDDENMKITKKRLKYNFPGKHRLVENIDSNFREFSLEIFT</sequence>
<dbReference type="PANTHER" id="PTHR34220">
    <property type="entry name" value="SENSOR HISTIDINE KINASE YPDA"/>
    <property type="match status" value="1"/>
</dbReference>
<dbReference type="AlphaFoldDB" id="A0A9X3FA53"/>
<keyword evidence="1" id="KW-0812">Transmembrane</keyword>
<dbReference type="Pfam" id="PF06580">
    <property type="entry name" value="His_kinase"/>
    <property type="match status" value="1"/>
</dbReference>
<comment type="caution">
    <text evidence="3">The sequence shown here is derived from an EMBL/GenBank/DDBJ whole genome shotgun (WGS) entry which is preliminary data.</text>
</comment>
<name>A0A9X3FA53_9BACT</name>
<feature type="transmembrane region" description="Helical" evidence="1">
    <location>
        <begin position="75"/>
        <end position="101"/>
    </location>
</feature>
<accession>A0A9X3FA53</accession>